<keyword evidence="1" id="KW-1133">Transmembrane helix</keyword>
<gene>
    <name evidence="2" type="ORF">G4B88_020377</name>
</gene>
<evidence type="ECO:0000313" key="3">
    <source>
        <dbReference type="Proteomes" id="UP000583929"/>
    </source>
</evidence>
<evidence type="ECO:0000313" key="2">
    <source>
        <dbReference type="EMBL" id="KAF4359856.1"/>
    </source>
</evidence>
<keyword evidence="1" id="KW-0812">Transmembrane</keyword>
<protein>
    <submittedName>
        <fullName evidence="2">Uncharacterized protein</fullName>
    </submittedName>
</protein>
<feature type="transmembrane region" description="Helical" evidence="1">
    <location>
        <begin position="199"/>
        <end position="228"/>
    </location>
</feature>
<accession>A0A7J6ENH9</accession>
<dbReference type="InterPro" id="IPR053258">
    <property type="entry name" value="Ca-permeable_cation_channel"/>
</dbReference>
<dbReference type="EMBL" id="JAATIQ010000363">
    <property type="protein sequence ID" value="KAF4359856.1"/>
    <property type="molecule type" value="Genomic_DNA"/>
</dbReference>
<evidence type="ECO:0000256" key="1">
    <source>
        <dbReference type="SAM" id="Phobius"/>
    </source>
</evidence>
<name>A0A7J6ENH9_CANSA</name>
<dbReference type="Proteomes" id="UP000583929">
    <property type="component" value="Unassembled WGS sequence"/>
</dbReference>
<dbReference type="PANTHER" id="PTHR34115">
    <property type="entry name" value="PROTEIN, PUTATIVE-RELATED"/>
    <property type="match status" value="1"/>
</dbReference>
<dbReference type="PANTHER" id="PTHR34115:SF13">
    <property type="entry name" value="RPB1A"/>
    <property type="match status" value="1"/>
</dbReference>
<comment type="caution">
    <text evidence="2">The sequence shown here is derived from an EMBL/GenBank/DDBJ whole genome shotgun (WGS) entry which is preliminary data.</text>
</comment>
<dbReference type="AlphaFoldDB" id="A0A7J6ENH9"/>
<proteinExistence type="predicted"/>
<feature type="transmembrane region" description="Helical" evidence="1">
    <location>
        <begin position="133"/>
        <end position="155"/>
    </location>
</feature>
<feature type="transmembrane region" description="Helical" evidence="1">
    <location>
        <begin position="167"/>
        <end position="187"/>
    </location>
</feature>
<keyword evidence="3" id="KW-1185">Reference proteome</keyword>
<reference evidence="2 3" key="1">
    <citation type="journal article" date="2020" name="bioRxiv">
        <title>Sequence and annotation of 42 cannabis genomes reveals extensive copy number variation in cannabinoid synthesis and pathogen resistance genes.</title>
        <authorList>
            <person name="Mckernan K.J."/>
            <person name="Helbert Y."/>
            <person name="Kane L.T."/>
            <person name="Ebling H."/>
            <person name="Zhang L."/>
            <person name="Liu B."/>
            <person name="Eaton Z."/>
            <person name="Mclaughlin S."/>
            <person name="Kingan S."/>
            <person name="Baybayan P."/>
            <person name="Concepcion G."/>
            <person name="Jordan M."/>
            <person name="Riva A."/>
            <person name="Barbazuk W."/>
            <person name="Harkins T."/>
        </authorList>
    </citation>
    <scope>NUCLEOTIDE SEQUENCE [LARGE SCALE GENOMIC DNA]</scope>
    <source>
        <strain evidence="3">cv. Jamaican Lion 4</strain>
        <tissue evidence="2">Leaf</tissue>
    </source>
</reference>
<keyword evidence="1" id="KW-0472">Membrane</keyword>
<organism evidence="2 3">
    <name type="scientific">Cannabis sativa</name>
    <name type="common">Hemp</name>
    <name type="synonym">Marijuana</name>
    <dbReference type="NCBI Taxonomy" id="3483"/>
    <lineage>
        <taxon>Eukaryota</taxon>
        <taxon>Viridiplantae</taxon>
        <taxon>Streptophyta</taxon>
        <taxon>Embryophyta</taxon>
        <taxon>Tracheophyta</taxon>
        <taxon>Spermatophyta</taxon>
        <taxon>Magnoliopsida</taxon>
        <taxon>eudicotyledons</taxon>
        <taxon>Gunneridae</taxon>
        <taxon>Pentapetalae</taxon>
        <taxon>rosids</taxon>
        <taxon>fabids</taxon>
        <taxon>Rosales</taxon>
        <taxon>Cannabaceae</taxon>
        <taxon>Cannabis</taxon>
    </lineage>
</organism>
<sequence length="270" mass="30306">MFDGTTSKRSPNSGKAALNCEENMRLIVSIGHKRNGGEIGQNQCHLGELQKDDQTEKDGDISGVGCEKEESHSFISTHAVDEKIGAVKNFRGMTGEPQLSYFVHLNIASISPSQTGENLNFIFHFAEFIFQHLHFICLMYNPSISTLATLIQVKFQSESFSPFETQFGIMAAFVVALIIYVLAWGTAKTTNAYIERISLWFGALAAILLLCIIFPFVGWFCFLFWAFYSVKTCYDVVKDISLQVTKVQEEYSMTKKIKKEKTGENGIVMI</sequence>